<name>A0A7C9PGY7_9BURK</name>
<dbReference type="Proteomes" id="UP000484255">
    <property type="component" value="Unassembled WGS sequence"/>
</dbReference>
<dbReference type="InterPro" id="IPR047798">
    <property type="entry name" value="BPSS1780-like"/>
</dbReference>
<dbReference type="EMBL" id="JAAGOH010000011">
    <property type="protein sequence ID" value="NDY91653.1"/>
    <property type="molecule type" value="Genomic_DNA"/>
</dbReference>
<keyword evidence="1" id="KW-0812">Transmembrane</keyword>
<evidence type="ECO:0000256" key="1">
    <source>
        <dbReference type="SAM" id="Phobius"/>
    </source>
</evidence>
<proteinExistence type="predicted"/>
<feature type="transmembrane region" description="Helical" evidence="1">
    <location>
        <begin position="201"/>
        <end position="223"/>
    </location>
</feature>
<dbReference type="AlphaFoldDB" id="A0A7C9PGY7"/>
<feature type="transmembrane region" description="Helical" evidence="1">
    <location>
        <begin position="29"/>
        <end position="51"/>
    </location>
</feature>
<reference evidence="2 3" key="1">
    <citation type="submission" date="2020-02" db="EMBL/GenBank/DDBJ databases">
        <title>Ideonella bacterium strain TBM-1.</title>
        <authorList>
            <person name="Chen W.-M."/>
        </authorList>
    </citation>
    <scope>NUCLEOTIDE SEQUENCE [LARGE SCALE GENOMIC DNA]</scope>
    <source>
        <strain evidence="2 3">TBM-1</strain>
    </source>
</reference>
<keyword evidence="1" id="KW-1133">Transmembrane helix</keyword>
<organism evidence="2 3">
    <name type="scientific">Ideonella livida</name>
    <dbReference type="NCBI Taxonomy" id="2707176"/>
    <lineage>
        <taxon>Bacteria</taxon>
        <taxon>Pseudomonadati</taxon>
        <taxon>Pseudomonadota</taxon>
        <taxon>Betaproteobacteria</taxon>
        <taxon>Burkholderiales</taxon>
        <taxon>Sphaerotilaceae</taxon>
        <taxon>Ideonella</taxon>
    </lineage>
</organism>
<keyword evidence="3" id="KW-1185">Reference proteome</keyword>
<evidence type="ECO:0000313" key="2">
    <source>
        <dbReference type="EMBL" id="NDY91653.1"/>
    </source>
</evidence>
<dbReference type="NCBIfam" id="NF041043">
    <property type="entry name" value="BPSS1780_fam"/>
    <property type="match status" value="1"/>
</dbReference>
<evidence type="ECO:0008006" key="4">
    <source>
        <dbReference type="Google" id="ProtNLM"/>
    </source>
</evidence>
<comment type="caution">
    <text evidence="2">The sequence shown here is derived from an EMBL/GenBank/DDBJ whole genome shotgun (WGS) entry which is preliminary data.</text>
</comment>
<feature type="transmembrane region" description="Helical" evidence="1">
    <location>
        <begin position="229"/>
        <end position="250"/>
    </location>
</feature>
<sequence length="266" mass="28003">MGFKLLTVPAGAGLQWVLAGLQEMRRHPLAYGGIMAVAFALLMVLGSLPVIGPPMMLASVPLLNLAFMMAVHASRQGHKPGAGVFLAPWVAPGTERRQRLLALCGAYMAASMVAVLLGSWVDGGAMARLMDAMASDDASPETVDSLMQAPGLLAGLLVRLGLTVLVSVPFWHAPALIVWADQGVAQSLFSSTLAMARAWPAFTLYGLGWVVVLGVAGSLISALTGLLQLGSLGVLVLLPLMTLMVSAYYVSQYHTFVGCFVVREQE</sequence>
<dbReference type="RefSeq" id="WP_163457510.1">
    <property type="nucleotide sequence ID" value="NZ_JAAGOH010000011.1"/>
</dbReference>
<keyword evidence="1" id="KW-0472">Membrane</keyword>
<protein>
    <recommendedName>
        <fullName evidence="4">Transmembrane protein</fullName>
    </recommendedName>
</protein>
<accession>A0A7C9PGY7</accession>
<feature type="transmembrane region" description="Helical" evidence="1">
    <location>
        <begin position="100"/>
        <end position="121"/>
    </location>
</feature>
<feature type="transmembrane region" description="Helical" evidence="1">
    <location>
        <begin position="156"/>
        <end position="180"/>
    </location>
</feature>
<gene>
    <name evidence="2" type="ORF">G3A44_10690</name>
</gene>
<evidence type="ECO:0000313" key="3">
    <source>
        <dbReference type="Proteomes" id="UP000484255"/>
    </source>
</evidence>